<dbReference type="EMBL" id="QUQO01000002">
    <property type="protein sequence ID" value="RFB01669.1"/>
    <property type="molecule type" value="Genomic_DNA"/>
</dbReference>
<dbReference type="InParanoid" id="A0A371R8B6"/>
<proteinExistence type="predicted"/>
<evidence type="ECO:0000313" key="3">
    <source>
        <dbReference type="Proteomes" id="UP000264589"/>
    </source>
</evidence>
<gene>
    <name evidence="2" type="ORF">DX908_15455</name>
</gene>
<dbReference type="SMART" id="SM00558">
    <property type="entry name" value="JmjC"/>
    <property type="match status" value="1"/>
</dbReference>
<comment type="caution">
    <text evidence="2">The sequence shown here is derived from an EMBL/GenBank/DDBJ whole genome shotgun (WGS) entry which is preliminary data.</text>
</comment>
<dbReference type="Pfam" id="PF13621">
    <property type="entry name" value="Cupin_8"/>
    <property type="match status" value="1"/>
</dbReference>
<dbReference type="SUPFAM" id="SSF51197">
    <property type="entry name" value="Clavaminate synthase-like"/>
    <property type="match status" value="1"/>
</dbReference>
<accession>A0A371R8B6</accession>
<dbReference type="Gene3D" id="2.60.120.650">
    <property type="entry name" value="Cupin"/>
    <property type="match status" value="1"/>
</dbReference>
<reference evidence="2 3" key="1">
    <citation type="submission" date="2018-08" db="EMBL/GenBank/DDBJ databases">
        <title>Parvularcula sp. SM1705, isolated from surface water of the South Sea China.</title>
        <authorList>
            <person name="Sun L."/>
        </authorList>
    </citation>
    <scope>NUCLEOTIDE SEQUENCE [LARGE SCALE GENOMIC DNA]</scope>
    <source>
        <strain evidence="2 3">SM1705</strain>
    </source>
</reference>
<protein>
    <submittedName>
        <fullName evidence="2">Cupin-like domain-containing protein</fullName>
    </submittedName>
</protein>
<dbReference type="AlphaFoldDB" id="A0A371R8B6"/>
<dbReference type="OrthoDB" id="479699at2"/>
<dbReference type="InterPro" id="IPR003347">
    <property type="entry name" value="JmjC_dom"/>
</dbReference>
<sequence>MQPIRIIDAKEVADFRGGIAQDYQPVIIRGAVDGWDLVKTAKASSADALKALAALAPGQEIEAFFGDASLKGRFNYRDDFSGFNFEKRKLTLQNYVNLLLHHEAEENPPSFFAGAVRLEGGLAPIKEQLVSPYHDPKEDMLVQMWIGNRTRTAAHYDLPQNLACVIAGRRRFTLFPTDQIGNLYIGPQEMTPAGQAISLVNFHAPDLTRFPKFAEALEHAQLGELGPGDALYLPSMWFHHVESLEPIGMMINYWWREGPDHLVTPKFALYHALLTLKEMPETERLAWREIFDHYIFGQNGDPMAHLPEHARGFFGDLTPVQRQQLRQMLARTLS</sequence>
<name>A0A371R8B6_9PROT</name>
<dbReference type="PANTHER" id="PTHR12461">
    <property type="entry name" value="HYPOXIA-INDUCIBLE FACTOR 1 ALPHA INHIBITOR-RELATED"/>
    <property type="match status" value="1"/>
</dbReference>
<evidence type="ECO:0000259" key="1">
    <source>
        <dbReference type="PROSITE" id="PS51184"/>
    </source>
</evidence>
<evidence type="ECO:0000313" key="2">
    <source>
        <dbReference type="EMBL" id="RFB01669.1"/>
    </source>
</evidence>
<dbReference type="InterPro" id="IPR041667">
    <property type="entry name" value="Cupin_8"/>
</dbReference>
<keyword evidence="3" id="KW-1185">Reference proteome</keyword>
<dbReference type="PROSITE" id="PS51184">
    <property type="entry name" value="JMJC"/>
    <property type="match status" value="1"/>
</dbReference>
<organism evidence="2 3">
    <name type="scientific">Parvularcula marina</name>
    <dbReference type="NCBI Taxonomy" id="2292771"/>
    <lineage>
        <taxon>Bacteria</taxon>
        <taxon>Pseudomonadati</taxon>
        <taxon>Pseudomonadota</taxon>
        <taxon>Alphaproteobacteria</taxon>
        <taxon>Parvularculales</taxon>
        <taxon>Parvularculaceae</taxon>
        <taxon>Parvularcula</taxon>
    </lineage>
</organism>
<dbReference type="Proteomes" id="UP000264589">
    <property type="component" value="Unassembled WGS sequence"/>
</dbReference>
<dbReference type="RefSeq" id="WP_116393385.1">
    <property type="nucleotide sequence ID" value="NZ_QUQO01000002.1"/>
</dbReference>
<feature type="domain" description="JmjC" evidence="1">
    <location>
        <begin position="114"/>
        <end position="270"/>
    </location>
</feature>
<dbReference type="PANTHER" id="PTHR12461:SF105">
    <property type="entry name" value="HYPOXIA-INDUCIBLE FACTOR 1-ALPHA INHIBITOR"/>
    <property type="match status" value="1"/>
</dbReference>